<reference evidence="3" key="1">
    <citation type="journal article" date="2015" name="Nat. Genet.">
        <title>The genome and transcriptome of the zoonotic hookworm Ancylostoma ceylanicum identify infection-specific gene families.</title>
        <authorList>
            <person name="Schwarz E.M."/>
            <person name="Hu Y."/>
            <person name="Antoshechkin I."/>
            <person name="Miller M.M."/>
            <person name="Sternberg P.W."/>
            <person name="Aroian R.V."/>
        </authorList>
    </citation>
    <scope>NUCLEOTIDE SEQUENCE</scope>
    <source>
        <strain evidence="3">HY135</strain>
    </source>
</reference>
<gene>
    <name evidence="2" type="primary">Acey_s0121.g997</name>
    <name evidence="2" type="ORF">Y032_0121g997</name>
</gene>
<proteinExistence type="predicted"/>
<protein>
    <submittedName>
        <fullName evidence="2">Uncharacterized protein</fullName>
    </submittedName>
</protein>
<dbReference type="AlphaFoldDB" id="A0A016TAK0"/>
<keyword evidence="3" id="KW-1185">Reference proteome</keyword>
<organism evidence="2 3">
    <name type="scientific">Ancylostoma ceylanicum</name>
    <dbReference type="NCBI Taxonomy" id="53326"/>
    <lineage>
        <taxon>Eukaryota</taxon>
        <taxon>Metazoa</taxon>
        <taxon>Ecdysozoa</taxon>
        <taxon>Nematoda</taxon>
        <taxon>Chromadorea</taxon>
        <taxon>Rhabditida</taxon>
        <taxon>Rhabditina</taxon>
        <taxon>Rhabditomorpha</taxon>
        <taxon>Strongyloidea</taxon>
        <taxon>Ancylostomatidae</taxon>
        <taxon>Ancylostomatinae</taxon>
        <taxon>Ancylostoma</taxon>
    </lineage>
</organism>
<sequence length="104" mass="11874">MGQSTSSSRTNSMKHRPERAGRKPAMDVAPINPDIHDWQVHSWKQKVKRRINSYRESEDECAKPASISHNIYSSRTEAVLAKRGTGRWRAEQSGDGERQRLGSR</sequence>
<feature type="region of interest" description="Disordered" evidence="1">
    <location>
        <begin position="81"/>
        <end position="104"/>
    </location>
</feature>
<feature type="compositionally biased region" description="Polar residues" evidence="1">
    <location>
        <begin position="1"/>
        <end position="11"/>
    </location>
</feature>
<feature type="compositionally biased region" description="Basic and acidic residues" evidence="1">
    <location>
        <begin position="88"/>
        <end position="104"/>
    </location>
</feature>
<comment type="caution">
    <text evidence="2">The sequence shown here is derived from an EMBL/GenBank/DDBJ whole genome shotgun (WGS) entry which is preliminary data.</text>
</comment>
<evidence type="ECO:0000313" key="3">
    <source>
        <dbReference type="Proteomes" id="UP000024635"/>
    </source>
</evidence>
<accession>A0A016TAK0</accession>
<evidence type="ECO:0000313" key="2">
    <source>
        <dbReference type="EMBL" id="EYB99676.1"/>
    </source>
</evidence>
<name>A0A016TAK0_9BILA</name>
<dbReference type="Proteomes" id="UP000024635">
    <property type="component" value="Unassembled WGS sequence"/>
</dbReference>
<evidence type="ECO:0000256" key="1">
    <source>
        <dbReference type="SAM" id="MobiDB-lite"/>
    </source>
</evidence>
<dbReference type="EMBL" id="JARK01001457">
    <property type="protein sequence ID" value="EYB99676.1"/>
    <property type="molecule type" value="Genomic_DNA"/>
</dbReference>
<feature type="region of interest" description="Disordered" evidence="1">
    <location>
        <begin position="1"/>
        <end position="33"/>
    </location>
</feature>